<feature type="region of interest" description="Disordered" evidence="1">
    <location>
        <begin position="123"/>
        <end position="144"/>
    </location>
</feature>
<dbReference type="AlphaFoldDB" id="A0A1M4SL42"/>
<evidence type="ECO:0000256" key="1">
    <source>
        <dbReference type="SAM" id="MobiDB-lite"/>
    </source>
</evidence>
<keyword evidence="3" id="KW-1185">Reference proteome</keyword>
<name>A0A1M4SL42_LOKAT</name>
<dbReference type="EMBL" id="FQUE01000001">
    <property type="protein sequence ID" value="SHE32963.1"/>
    <property type="molecule type" value="Genomic_DNA"/>
</dbReference>
<evidence type="ECO:0000313" key="3">
    <source>
        <dbReference type="Proteomes" id="UP000183987"/>
    </source>
</evidence>
<organism evidence="2 3">
    <name type="scientific">Loktanella atrilutea</name>
    <dbReference type="NCBI Taxonomy" id="366533"/>
    <lineage>
        <taxon>Bacteria</taxon>
        <taxon>Pseudomonadati</taxon>
        <taxon>Pseudomonadota</taxon>
        <taxon>Alphaproteobacteria</taxon>
        <taxon>Rhodobacterales</taxon>
        <taxon>Roseobacteraceae</taxon>
        <taxon>Loktanella</taxon>
    </lineage>
</organism>
<dbReference type="Proteomes" id="UP000183987">
    <property type="component" value="Unassembled WGS sequence"/>
</dbReference>
<reference evidence="3" key="1">
    <citation type="submission" date="2016-11" db="EMBL/GenBank/DDBJ databases">
        <authorList>
            <person name="Varghese N."/>
            <person name="Submissions S."/>
        </authorList>
    </citation>
    <scope>NUCLEOTIDE SEQUENCE [LARGE SCALE GENOMIC DNA]</scope>
    <source>
        <strain evidence="3">DSM 29326</strain>
    </source>
</reference>
<sequence length="166" mass="17250">MRQDLRITLALIGMTSPAFGDPYDGTYRQAANSECALVGIDGGSVRIADGIFYGVEVSCRMTNPVNVLDMDALLYTMQCSGEDQEFSERAMLMNKAQGDGIIMVWDGYAFVYDRCPEPGKATVPGPVADAAAPDDGAGDAVPGIADVAPEVTPAPASVPTAPAAGD</sequence>
<evidence type="ECO:0000313" key="2">
    <source>
        <dbReference type="EMBL" id="SHE32963.1"/>
    </source>
</evidence>
<gene>
    <name evidence="2" type="ORF">SAMN05444339_10164</name>
</gene>
<protein>
    <submittedName>
        <fullName evidence="2">Uncharacterized protein</fullName>
    </submittedName>
</protein>
<accession>A0A1M4SL42</accession>
<proteinExistence type="predicted"/>
<dbReference type="RefSeq" id="WP_245810527.1">
    <property type="nucleotide sequence ID" value="NZ_FQUE01000001.1"/>
</dbReference>
<dbReference type="STRING" id="366533.SAMN05444339_10164"/>